<comment type="caution">
    <text evidence="2">The sequence shown here is derived from an EMBL/GenBank/DDBJ whole genome shotgun (WGS) entry which is preliminary data.</text>
</comment>
<feature type="region of interest" description="Disordered" evidence="1">
    <location>
        <begin position="1"/>
        <end position="22"/>
    </location>
</feature>
<protein>
    <submittedName>
        <fullName evidence="2">Uncharacterized protein</fullName>
    </submittedName>
</protein>
<evidence type="ECO:0000313" key="3">
    <source>
        <dbReference type="Proteomes" id="UP000009342"/>
    </source>
</evidence>
<reference evidence="3" key="1">
    <citation type="journal article" date="2012" name="PLoS ONE">
        <title>Comparative analysis of genome sequences covering the seven cronobacter species.</title>
        <authorList>
            <person name="Joseph S."/>
            <person name="Desai P."/>
            <person name="Ji Y."/>
            <person name="Cummings C.A."/>
            <person name="Shih R."/>
            <person name="Degoricija L."/>
            <person name="Rico A."/>
            <person name="Brzoska P."/>
            <person name="Hamby S.E."/>
            <person name="Masood N."/>
            <person name="Hariri S."/>
            <person name="Sonbol H."/>
            <person name="Chuzhanova N."/>
            <person name="McClelland M."/>
            <person name="Furtado M.R."/>
            <person name="Forsythe S.J."/>
        </authorList>
    </citation>
    <scope>NUCLEOTIDE SEQUENCE [LARGE SCALE GENOMIC DNA]</scope>
    <source>
        <strain evidence="3">1210</strain>
    </source>
</reference>
<gene>
    <name evidence="2" type="ORF">BN134_2008</name>
</gene>
<feature type="compositionally biased region" description="Basic residues" evidence="1">
    <location>
        <begin position="12"/>
        <end position="22"/>
    </location>
</feature>
<accession>A0ABP1W6Y8</accession>
<sequence length="49" mass="5593">MTASIAQTSADKKKRGGTRKKGFKHQSLLQIFLFLLLLYDRSLPSRQGR</sequence>
<dbReference type="EMBL" id="CAKZ01000093">
    <property type="protein sequence ID" value="CCJ81267.1"/>
    <property type="molecule type" value="Genomic_DNA"/>
</dbReference>
<proteinExistence type="predicted"/>
<keyword evidence="3" id="KW-1185">Reference proteome</keyword>
<evidence type="ECO:0000256" key="1">
    <source>
        <dbReference type="SAM" id="MobiDB-lite"/>
    </source>
</evidence>
<dbReference type="Proteomes" id="UP000009342">
    <property type="component" value="Unassembled WGS sequence"/>
</dbReference>
<organism evidence="2 3">
    <name type="scientific">Cronobacter dublinensis 1210</name>
    <dbReference type="NCBI Taxonomy" id="1208656"/>
    <lineage>
        <taxon>Bacteria</taxon>
        <taxon>Pseudomonadati</taxon>
        <taxon>Pseudomonadota</taxon>
        <taxon>Gammaproteobacteria</taxon>
        <taxon>Enterobacterales</taxon>
        <taxon>Enterobacteriaceae</taxon>
        <taxon>Cronobacter</taxon>
    </lineage>
</organism>
<evidence type="ECO:0000313" key="2">
    <source>
        <dbReference type="EMBL" id="CCJ81267.1"/>
    </source>
</evidence>
<name>A0ABP1W6Y8_9ENTR</name>